<feature type="transmembrane region" description="Helical" evidence="1">
    <location>
        <begin position="83"/>
        <end position="104"/>
    </location>
</feature>
<sequence>MRNNYCFTIKNTRKIIIIDLLCLERCRVEPERTACWKARKREFFWRPMVRRELERLLMMMQETLSERVQATSRIRSWARGAEIVTFIGMAVIVWYCGDALYSLIFGSSEDEKLLTFVYSFLETNPEFAPVFEAGQPKYPPPEKYSLTARTVIFLSSNLINVLVLFALYWARELFRGYGRGEIFNEISAQRLGRVGWMITFLAPVGFISDYTLLKTILVAAAPGEAALTFGAPDLALIAYISVGELDAFAIVIGLLIVLVGRILSEASKISDENRSFI</sequence>
<keyword evidence="1" id="KW-1133">Transmembrane helix</keyword>
<reference evidence="2 3" key="1">
    <citation type="submission" date="2019-06" db="EMBL/GenBank/DDBJ databases">
        <title>Whole genome sequence for Rhodospirillaceae sp. R148.</title>
        <authorList>
            <person name="Wang G."/>
        </authorList>
    </citation>
    <scope>NUCLEOTIDE SEQUENCE [LARGE SCALE GENOMIC DNA]</scope>
    <source>
        <strain evidence="2 3">R148</strain>
    </source>
</reference>
<keyword evidence="1" id="KW-0812">Transmembrane</keyword>
<gene>
    <name evidence="2" type="ORF">FKG95_11335</name>
</gene>
<comment type="caution">
    <text evidence="2">The sequence shown here is derived from an EMBL/GenBank/DDBJ whole genome shotgun (WGS) entry which is preliminary data.</text>
</comment>
<dbReference type="Proteomes" id="UP000315252">
    <property type="component" value="Unassembled WGS sequence"/>
</dbReference>
<evidence type="ECO:0000313" key="2">
    <source>
        <dbReference type="EMBL" id="TQV80739.1"/>
    </source>
</evidence>
<dbReference type="Pfam" id="PF11188">
    <property type="entry name" value="DUF2975"/>
    <property type="match status" value="1"/>
</dbReference>
<keyword evidence="1" id="KW-0472">Membrane</keyword>
<dbReference type="OrthoDB" id="8157526at2"/>
<evidence type="ECO:0000256" key="1">
    <source>
        <dbReference type="SAM" id="Phobius"/>
    </source>
</evidence>
<feature type="transmembrane region" description="Helical" evidence="1">
    <location>
        <begin position="146"/>
        <end position="170"/>
    </location>
</feature>
<keyword evidence="3" id="KW-1185">Reference proteome</keyword>
<name>A0A545TU43_9PROT</name>
<feature type="transmembrane region" description="Helical" evidence="1">
    <location>
        <begin position="191"/>
        <end position="208"/>
    </location>
</feature>
<dbReference type="AlphaFoldDB" id="A0A545TU43"/>
<feature type="transmembrane region" description="Helical" evidence="1">
    <location>
        <begin position="236"/>
        <end position="259"/>
    </location>
</feature>
<organism evidence="2 3">
    <name type="scientific">Denitrobaculum tricleocarpae</name>
    <dbReference type="NCBI Taxonomy" id="2591009"/>
    <lineage>
        <taxon>Bacteria</taxon>
        <taxon>Pseudomonadati</taxon>
        <taxon>Pseudomonadota</taxon>
        <taxon>Alphaproteobacteria</taxon>
        <taxon>Rhodospirillales</taxon>
        <taxon>Rhodospirillaceae</taxon>
        <taxon>Denitrobaculum</taxon>
    </lineage>
</organism>
<evidence type="ECO:0000313" key="3">
    <source>
        <dbReference type="Proteomes" id="UP000315252"/>
    </source>
</evidence>
<proteinExistence type="predicted"/>
<dbReference type="EMBL" id="VHSH01000003">
    <property type="protein sequence ID" value="TQV80739.1"/>
    <property type="molecule type" value="Genomic_DNA"/>
</dbReference>
<dbReference type="InterPro" id="IPR021354">
    <property type="entry name" value="DUF2975"/>
</dbReference>
<protein>
    <submittedName>
        <fullName evidence="2">DUF2975 domain-containing protein</fullName>
    </submittedName>
</protein>
<accession>A0A545TU43</accession>